<evidence type="ECO:0000313" key="2">
    <source>
        <dbReference type="EMBL" id="GMA92972.1"/>
    </source>
</evidence>
<feature type="transmembrane region" description="Helical" evidence="1">
    <location>
        <begin position="160"/>
        <end position="184"/>
    </location>
</feature>
<dbReference type="EMBL" id="BSVA01000001">
    <property type="protein sequence ID" value="GMA92972.1"/>
    <property type="molecule type" value="Genomic_DNA"/>
</dbReference>
<evidence type="ECO:0000313" key="3">
    <source>
        <dbReference type="Proteomes" id="UP001157069"/>
    </source>
</evidence>
<name>A0ABQ6K236_9MICO</name>
<feature type="transmembrane region" description="Helical" evidence="1">
    <location>
        <begin position="116"/>
        <end position="140"/>
    </location>
</feature>
<evidence type="ECO:0008006" key="4">
    <source>
        <dbReference type="Google" id="ProtNLM"/>
    </source>
</evidence>
<feature type="transmembrane region" description="Helical" evidence="1">
    <location>
        <begin position="75"/>
        <end position="104"/>
    </location>
</feature>
<accession>A0ABQ6K236</accession>
<keyword evidence="1" id="KW-1133">Transmembrane helix</keyword>
<dbReference type="RefSeq" id="WP_284301719.1">
    <property type="nucleotide sequence ID" value="NZ_BSVA01000001.1"/>
</dbReference>
<protein>
    <recommendedName>
        <fullName evidence="4">DUF1700 domain-containing protein</fullName>
    </recommendedName>
</protein>
<keyword evidence="3" id="KW-1185">Reference proteome</keyword>
<gene>
    <name evidence="2" type="ORF">GCM10025869_35010</name>
</gene>
<comment type="caution">
    <text evidence="2">The sequence shown here is derived from an EMBL/GenBank/DDBJ whole genome shotgun (WGS) entry which is preliminary data.</text>
</comment>
<sequence>MTAIEKYLTELDELLLDVDPAIRDGLVNGIREELAGMSDADAAERLRAIGAPAFVAASARAELSQPKAARRNDPAWYSVATVVLGSIGGFLIPVLGSIIGLVMLWMAANWQLRHKVVGTLLTALGSGGVFLMLVPFYSVATVTTSGSGDNPNPLIPAAASAPWSAILFFALAVAWFAGWIWLLVAAECARRR</sequence>
<keyword evidence="1" id="KW-0812">Transmembrane</keyword>
<keyword evidence="1" id="KW-0472">Membrane</keyword>
<dbReference type="Proteomes" id="UP001157069">
    <property type="component" value="Unassembled WGS sequence"/>
</dbReference>
<evidence type="ECO:0000256" key="1">
    <source>
        <dbReference type="SAM" id="Phobius"/>
    </source>
</evidence>
<proteinExistence type="predicted"/>
<reference evidence="3" key="1">
    <citation type="journal article" date="2019" name="Int. J. Syst. Evol. Microbiol.">
        <title>The Global Catalogue of Microorganisms (GCM) 10K type strain sequencing project: providing services to taxonomists for standard genome sequencing and annotation.</title>
        <authorList>
            <consortium name="The Broad Institute Genomics Platform"/>
            <consortium name="The Broad Institute Genome Sequencing Center for Infectious Disease"/>
            <person name="Wu L."/>
            <person name="Ma J."/>
        </authorList>
    </citation>
    <scope>NUCLEOTIDE SEQUENCE [LARGE SCALE GENOMIC DNA]</scope>
    <source>
        <strain evidence="3">NBRC 108755</strain>
    </source>
</reference>
<organism evidence="2 3">
    <name type="scientific">Homoserinibacter gongjuensis</name>
    <dbReference type="NCBI Taxonomy" id="1162968"/>
    <lineage>
        <taxon>Bacteria</taxon>
        <taxon>Bacillati</taxon>
        <taxon>Actinomycetota</taxon>
        <taxon>Actinomycetes</taxon>
        <taxon>Micrococcales</taxon>
        <taxon>Microbacteriaceae</taxon>
        <taxon>Homoserinibacter</taxon>
    </lineage>
</organism>